<dbReference type="AlphaFoldDB" id="A0A507DFE9"/>
<dbReference type="SUPFAM" id="SSF52540">
    <property type="entry name" value="P-loop containing nucleoside triphosphate hydrolases"/>
    <property type="match status" value="1"/>
</dbReference>
<dbReference type="Gene3D" id="1.20.272.10">
    <property type="match status" value="1"/>
</dbReference>
<dbReference type="OrthoDB" id="4199794at2759"/>
<evidence type="ECO:0000256" key="5">
    <source>
        <dbReference type="ARBA" id="ARBA00022840"/>
    </source>
</evidence>
<feature type="region of interest" description="Disordered" evidence="8">
    <location>
        <begin position="1"/>
        <end position="39"/>
    </location>
</feature>
<dbReference type="SUPFAM" id="SSF48019">
    <property type="entry name" value="post-AAA+ oligomerization domain-like"/>
    <property type="match status" value="1"/>
</dbReference>
<dbReference type="InterPro" id="IPR047854">
    <property type="entry name" value="RFC_lid"/>
</dbReference>
<dbReference type="GO" id="GO:0031391">
    <property type="term" value="C:Elg1 RFC-like complex"/>
    <property type="evidence" value="ECO:0007669"/>
    <property type="project" value="TreeGrafter"/>
</dbReference>
<dbReference type="SMART" id="SM00382">
    <property type="entry name" value="AAA"/>
    <property type="match status" value="1"/>
</dbReference>
<dbReference type="GO" id="GO:0031389">
    <property type="term" value="C:Rad17 RFC-like complex"/>
    <property type="evidence" value="ECO:0007669"/>
    <property type="project" value="TreeGrafter"/>
</dbReference>
<feature type="compositionally biased region" description="Basic and acidic residues" evidence="8">
    <location>
        <begin position="30"/>
        <end position="39"/>
    </location>
</feature>
<dbReference type="GO" id="GO:0005663">
    <property type="term" value="C:DNA replication factor C complex"/>
    <property type="evidence" value="ECO:0007669"/>
    <property type="project" value="TreeGrafter"/>
</dbReference>
<keyword evidence="5" id="KW-0067">ATP-binding</keyword>
<dbReference type="NCBIfam" id="NF001679">
    <property type="entry name" value="PRK00440.1"/>
    <property type="match status" value="1"/>
</dbReference>
<dbReference type="Gene3D" id="1.10.8.60">
    <property type="match status" value="1"/>
</dbReference>
<dbReference type="CDD" id="cd18140">
    <property type="entry name" value="HLD_clamp_RFC"/>
    <property type="match status" value="1"/>
</dbReference>
<protein>
    <recommendedName>
        <fullName evidence="7">Replication factor C subunit 3</fullName>
    </recommendedName>
</protein>
<dbReference type="InterPro" id="IPR050238">
    <property type="entry name" value="DNA_Rep/Repair_Clamp_Loader"/>
</dbReference>
<dbReference type="Proteomes" id="UP000320475">
    <property type="component" value="Unassembled WGS sequence"/>
</dbReference>
<dbReference type="FunFam" id="1.20.272.10:FF:000004">
    <property type="entry name" value="Replication factor C subunit 5"/>
    <property type="match status" value="1"/>
</dbReference>
<dbReference type="GO" id="GO:0016887">
    <property type="term" value="F:ATP hydrolysis activity"/>
    <property type="evidence" value="ECO:0007669"/>
    <property type="project" value="InterPro"/>
</dbReference>
<sequence>MADDAMDIDEREDSIEPIAPHPPQFKGKGKAHDSSYAHGRATDENLPWVEKYRPSTLDELISHRDIISTITKLIDENRLPHLLLYGPPGTGKTSTVLACAKRMYGLKWRAMVLELNASDDRGIDAVRDQIKTFAESMSIFKTGVKMVILDEADNMTQAAQAALRRVIEKYTKNVRFCLICNYVSKIIPAVQSRCTRFRFGPLVLEQIEPRLNAIVVKENVTMTTDGKNALLRLCKGDMRRVLNVLQATHAAFGIVSEETVYTCTGAPLPKDIERMLGWMFENDYSEAFANMERLKIDKGLALADIIGDLSSLVLKTDLPPPSRVYLLEKFAEIELNISTGCSEKIQSGGLVGAFKIAVDLADRYSEKAVDGGTCNGGEPMQT</sequence>
<name>A0A507DFE9_9FUNG</name>
<comment type="caution">
    <text evidence="10">The sequence shown here is derived from an EMBL/GenBank/DDBJ whole genome shotgun (WGS) entry which is preliminary data.</text>
</comment>
<dbReference type="CDD" id="cd00009">
    <property type="entry name" value="AAA"/>
    <property type="match status" value="1"/>
</dbReference>
<evidence type="ECO:0000256" key="6">
    <source>
        <dbReference type="ARBA" id="ARBA00023242"/>
    </source>
</evidence>
<organism evidence="10 11">
    <name type="scientific">Synchytrium endobioticum</name>
    <dbReference type="NCBI Taxonomy" id="286115"/>
    <lineage>
        <taxon>Eukaryota</taxon>
        <taxon>Fungi</taxon>
        <taxon>Fungi incertae sedis</taxon>
        <taxon>Chytridiomycota</taxon>
        <taxon>Chytridiomycota incertae sedis</taxon>
        <taxon>Chytridiomycetes</taxon>
        <taxon>Synchytriales</taxon>
        <taxon>Synchytriaceae</taxon>
        <taxon>Synchytrium</taxon>
    </lineage>
</organism>
<dbReference type="InterPro" id="IPR013748">
    <property type="entry name" value="Rep_factorC_C"/>
</dbReference>
<comment type="similarity">
    <text evidence="2">Belongs to the activator 1 small subunits family.</text>
</comment>
<reference evidence="10 11" key="1">
    <citation type="journal article" date="2019" name="Sci. Rep.">
        <title>Comparative genomics of chytrid fungi reveal insights into the obligate biotrophic and pathogenic lifestyle of Synchytrium endobioticum.</title>
        <authorList>
            <person name="van de Vossenberg B.T.L.H."/>
            <person name="Warris S."/>
            <person name="Nguyen H.D.T."/>
            <person name="van Gent-Pelzer M.P.E."/>
            <person name="Joly D.L."/>
            <person name="van de Geest H.C."/>
            <person name="Bonants P.J.M."/>
            <person name="Smith D.S."/>
            <person name="Levesque C.A."/>
            <person name="van der Lee T.A.J."/>
        </authorList>
    </citation>
    <scope>NUCLEOTIDE SEQUENCE [LARGE SCALE GENOMIC DNA]</scope>
    <source>
        <strain evidence="10 11">LEV6574</strain>
    </source>
</reference>
<proteinExistence type="inferred from homology"/>
<dbReference type="GO" id="GO:0003689">
    <property type="term" value="F:DNA clamp loader activity"/>
    <property type="evidence" value="ECO:0007669"/>
    <property type="project" value="TreeGrafter"/>
</dbReference>
<dbReference type="InterPro" id="IPR008921">
    <property type="entry name" value="DNA_pol3_clamp-load_cplx_C"/>
</dbReference>
<dbReference type="EMBL" id="QEAM01000020">
    <property type="protein sequence ID" value="TPX50266.1"/>
    <property type="molecule type" value="Genomic_DNA"/>
</dbReference>
<evidence type="ECO:0000256" key="1">
    <source>
        <dbReference type="ARBA" id="ARBA00004123"/>
    </source>
</evidence>
<comment type="subcellular location">
    <subcellularLocation>
        <location evidence="1">Nucleus</location>
    </subcellularLocation>
</comment>
<dbReference type="Pfam" id="PF08542">
    <property type="entry name" value="Rep_fac_C"/>
    <property type="match status" value="1"/>
</dbReference>
<evidence type="ECO:0000256" key="7">
    <source>
        <dbReference type="ARBA" id="ARBA00070184"/>
    </source>
</evidence>
<evidence type="ECO:0000256" key="8">
    <source>
        <dbReference type="SAM" id="MobiDB-lite"/>
    </source>
</evidence>
<dbReference type="InterPro" id="IPR003593">
    <property type="entry name" value="AAA+_ATPase"/>
</dbReference>
<gene>
    <name evidence="10" type="ORF">SeLEV6574_g00991</name>
</gene>
<accession>A0A507DFE9</accession>
<feature type="compositionally biased region" description="Acidic residues" evidence="8">
    <location>
        <begin position="1"/>
        <end position="15"/>
    </location>
</feature>
<keyword evidence="6" id="KW-0539">Nucleus</keyword>
<evidence type="ECO:0000256" key="3">
    <source>
        <dbReference type="ARBA" id="ARBA00022705"/>
    </source>
</evidence>
<evidence type="ECO:0000313" key="10">
    <source>
        <dbReference type="EMBL" id="TPX50266.1"/>
    </source>
</evidence>
<dbReference type="GO" id="GO:0006281">
    <property type="term" value="P:DNA repair"/>
    <property type="evidence" value="ECO:0007669"/>
    <property type="project" value="TreeGrafter"/>
</dbReference>
<dbReference type="Gene3D" id="3.40.50.300">
    <property type="entry name" value="P-loop containing nucleotide triphosphate hydrolases"/>
    <property type="match status" value="1"/>
</dbReference>
<dbReference type="GO" id="GO:0031390">
    <property type="term" value="C:Ctf18 RFC-like complex"/>
    <property type="evidence" value="ECO:0007669"/>
    <property type="project" value="TreeGrafter"/>
</dbReference>
<dbReference type="Pfam" id="PF00004">
    <property type="entry name" value="AAA"/>
    <property type="match status" value="1"/>
</dbReference>
<dbReference type="InterPro" id="IPR027417">
    <property type="entry name" value="P-loop_NTPase"/>
</dbReference>
<evidence type="ECO:0000313" key="11">
    <source>
        <dbReference type="Proteomes" id="UP000320475"/>
    </source>
</evidence>
<evidence type="ECO:0000259" key="9">
    <source>
        <dbReference type="SMART" id="SM00382"/>
    </source>
</evidence>
<dbReference type="InterPro" id="IPR003959">
    <property type="entry name" value="ATPase_AAA_core"/>
</dbReference>
<dbReference type="FunFam" id="3.40.50.300:FF:000129">
    <property type="entry name" value="Replication factor C subunit 5"/>
    <property type="match status" value="1"/>
</dbReference>
<feature type="domain" description="AAA+ ATPase" evidence="9">
    <location>
        <begin position="78"/>
        <end position="205"/>
    </location>
</feature>
<dbReference type="PANTHER" id="PTHR11669">
    <property type="entry name" value="REPLICATION FACTOR C / DNA POLYMERASE III GAMMA-TAU SUBUNIT"/>
    <property type="match status" value="1"/>
</dbReference>
<dbReference type="VEuPathDB" id="FungiDB:SeMB42_g03491"/>
<keyword evidence="3" id="KW-0235">DNA replication</keyword>
<dbReference type="FunFam" id="1.10.8.60:FF:000028">
    <property type="entry name" value="Replication factor C subunit 5"/>
    <property type="match status" value="1"/>
</dbReference>
<dbReference type="GO" id="GO:0006271">
    <property type="term" value="P:DNA strand elongation involved in DNA replication"/>
    <property type="evidence" value="ECO:0007669"/>
    <property type="project" value="UniProtKB-ARBA"/>
</dbReference>
<dbReference type="GO" id="GO:0005524">
    <property type="term" value="F:ATP binding"/>
    <property type="evidence" value="ECO:0007669"/>
    <property type="project" value="UniProtKB-KW"/>
</dbReference>
<dbReference type="GO" id="GO:0003677">
    <property type="term" value="F:DNA binding"/>
    <property type="evidence" value="ECO:0007669"/>
    <property type="project" value="InterPro"/>
</dbReference>
<dbReference type="PANTHER" id="PTHR11669:SF9">
    <property type="entry name" value="REPLICATION FACTOR C SUBUNIT 5"/>
    <property type="match status" value="1"/>
</dbReference>
<keyword evidence="4" id="KW-0547">Nucleotide-binding</keyword>
<evidence type="ECO:0000256" key="2">
    <source>
        <dbReference type="ARBA" id="ARBA00005378"/>
    </source>
</evidence>
<evidence type="ECO:0000256" key="4">
    <source>
        <dbReference type="ARBA" id="ARBA00022741"/>
    </source>
</evidence>